<evidence type="ECO:0000256" key="2">
    <source>
        <dbReference type="PROSITE-ProRule" id="PRU00176"/>
    </source>
</evidence>
<dbReference type="InterPro" id="IPR012677">
    <property type="entry name" value="Nucleotide-bd_a/b_plait_sf"/>
</dbReference>
<dbReference type="InterPro" id="IPR000504">
    <property type="entry name" value="RRM_dom"/>
</dbReference>
<reference evidence="5" key="1">
    <citation type="submission" date="2015-12" db="EMBL/GenBank/DDBJ databases">
        <title>De novo transcriptome assembly of four potential Pierce s Disease insect vectors from Arizona vineyards.</title>
        <authorList>
            <person name="Tassone E.E."/>
        </authorList>
    </citation>
    <scope>NUCLEOTIDE SEQUENCE</scope>
</reference>
<dbReference type="InterPro" id="IPR050374">
    <property type="entry name" value="RRT5_SRSF_SR"/>
</dbReference>
<organism evidence="5">
    <name type="scientific">Clastoptera arizonana</name>
    <name type="common">Arizona spittle bug</name>
    <dbReference type="NCBI Taxonomy" id="38151"/>
    <lineage>
        <taxon>Eukaryota</taxon>
        <taxon>Metazoa</taxon>
        <taxon>Ecdysozoa</taxon>
        <taxon>Arthropoda</taxon>
        <taxon>Hexapoda</taxon>
        <taxon>Insecta</taxon>
        <taxon>Pterygota</taxon>
        <taxon>Neoptera</taxon>
        <taxon>Paraneoptera</taxon>
        <taxon>Hemiptera</taxon>
        <taxon>Auchenorrhyncha</taxon>
        <taxon>Cercopoidea</taxon>
        <taxon>Clastopteridae</taxon>
        <taxon>Clastoptera</taxon>
    </lineage>
</organism>
<dbReference type="AlphaFoldDB" id="A0A1B6DVQ5"/>
<feature type="domain" description="RRM" evidence="4">
    <location>
        <begin position="59"/>
        <end position="137"/>
    </location>
</feature>
<protein>
    <recommendedName>
        <fullName evidence="4">RRM domain-containing protein</fullName>
    </recommendedName>
</protein>
<dbReference type="Pfam" id="PF00076">
    <property type="entry name" value="RRM_1"/>
    <property type="match status" value="3"/>
</dbReference>
<dbReference type="GO" id="GO:0003729">
    <property type="term" value="F:mRNA binding"/>
    <property type="evidence" value="ECO:0007669"/>
    <property type="project" value="TreeGrafter"/>
</dbReference>
<evidence type="ECO:0000259" key="4">
    <source>
        <dbReference type="PROSITE" id="PS50102"/>
    </source>
</evidence>
<dbReference type="PROSITE" id="PS50102">
    <property type="entry name" value="RRM"/>
    <property type="match status" value="3"/>
</dbReference>
<dbReference type="SUPFAM" id="SSF54928">
    <property type="entry name" value="RNA-binding domain, RBD"/>
    <property type="match status" value="2"/>
</dbReference>
<evidence type="ECO:0000256" key="3">
    <source>
        <dbReference type="SAM" id="MobiDB-lite"/>
    </source>
</evidence>
<dbReference type="GO" id="GO:0005737">
    <property type="term" value="C:cytoplasm"/>
    <property type="evidence" value="ECO:0007669"/>
    <property type="project" value="TreeGrafter"/>
</dbReference>
<dbReference type="Gene3D" id="3.30.70.330">
    <property type="match status" value="3"/>
</dbReference>
<feature type="region of interest" description="Disordered" evidence="3">
    <location>
        <begin position="1"/>
        <end position="57"/>
    </location>
</feature>
<dbReference type="EMBL" id="GEDC01007579">
    <property type="protein sequence ID" value="JAS29719.1"/>
    <property type="molecule type" value="Transcribed_RNA"/>
</dbReference>
<sequence length="542" mass="58704">MNSGMDSREDSPDRDDRNRDRDRSRRGDRPSRFSGGGAGGGFRDRSPIRDRSRKAPSDRRVYVSNIAYEYRWQELKDLFRNEVGEVSFVELFVDENDKPRGCGIIEFESKELAQKAVEKMHRYELKGRKLVVKEDFDVERDKQGRPLSGRSLNNRENDRSGGGGGGGGRLRDVDRGINSSSQFKWGNTFGLSPQFLDSLSITSPLVTRVFVANLDYKVDEKKLKDVFKLAGRVINCEINLDKEGKSRGFGVVEYEHPVEAVQAISMLHGQMLYDRRLSVRMDRVEKHDGLPAKLPEGLKSIGMGLGAGGTPLHDVSRNLPCLSSVQPAVNISGAVTAPSLATAALAGQSAAAAALAARSNPLVDMMPNLNTAGGLGLGVGGDLGLGGGNFGNSSLGGLGANPFVSQLGGVGGQNNFLGNSGAGLGNSLGGGRDFDSLSAALGGGYNANNIDREFRGPPSNNNAGNGRDHNMSDTIIIKNLPPSVTWQQLRDKFREVGDVKFAEVRGKDIGVVQFGSKWDAERGISHADRMRWEGRTLDVRYY</sequence>
<dbReference type="CDD" id="cd12386">
    <property type="entry name" value="RRM2_hnRNPM_like"/>
    <property type="match status" value="1"/>
</dbReference>
<evidence type="ECO:0000313" key="5">
    <source>
        <dbReference type="EMBL" id="JAS29719.1"/>
    </source>
</evidence>
<dbReference type="CDD" id="cd12385">
    <property type="entry name" value="RRM1_hnRNPM_like"/>
    <property type="match status" value="1"/>
</dbReference>
<dbReference type="PANTHER" id="PTHR23003:SF3">
    <property type="entry name" value="FI21236P1-RELATED"/>
    <property type="match status" value="1"/>
</dbReference>
<evidence type="ECO:0000256" key="1">
    <source>
        <dbReference type="ARBA" id="ARBA00022884"/>
    </source>
</evidence>
<dbReference type="FunFam" id="3.30.70.330:FF:000531">
    <property type="entry name" value="Myelin expression factor 2"/>
    <property type="match status" value="1"/>
</dbReference>
<dbReference type="InterPro" id="IPR035979">
    <property type="entry name" value="RBD_domain_sf"/>
</dbReference>
<feature type="domain" description="RRM" evidence="4">
    <location>
        <begin position="473"/>
        <end position="542"/>
    </location>
</feature>
<feature type="region of interest" description="Disordered" evidence="3">
    <location>
        <begin position="450"/>
        <end position="469"/>
    </location>
</feature>
<feature type="domain" description="RRM" evidence="4">
    <location>
        <begin position="207"/>
        <end position="284"/>
    </location>
</feature>
<gene>
    <name evidence="5" type="ORF">g.39215</name>
</gene>
<feature type="compositionally biased region" description="Basic and acidic residues" evidence="3">
    <location>
        <begin position="42"/>
        <end position="57"/>
    </location>
</feature>
<dbReference type="PANTHER" id="PTHR23003">
    <property type="entry name" value="RNA RECOGNITION MOTIF RRM DOMAIN CONTAINING PROTEIN"/>
    <property type="match status" value="1"/>
</dbReference>
<accession>A0A1B6DVQ5</accession>
<feature type="region of interest" description="Disordered" evidence="3">
    <location>
        <begin position="141"/>
        <end position="171"/>
    </location>
</feature>
<dbReference type="GO" id="GO:0005634">
    <property type="term" value="C:nucleus"/>
    <property type="evidence" value="ECO:0007669"/>
    <property type="project" value="TreeGrafter"/>
</dbReference>
<keyword evidence="1 2" id="KW-0694">RNA-binding</keyword>
<feature type="compositionally biased region" description="Basic and acidic residues" evidence="3">
    <location>
        <begin position="1"/>
        <end position="31"/>
    </location>
</feature>
<name>A0A1B6DVQ5_9HEMI</name>
<proteinExistence type="predicted"/>
<dbReference type="SMART" id="SM00360">
    <property type="entry name" value="RRM"/>
    <property type="match status" value="3"/>
</dbReference>